<accession>A0AAE0BPY7</accession>
<dbReference type="SMART" id="SM00710">
    <property type="entry name" value="PbH1"/>
    <property type="match status" value="8"/>
</dbReference>
<feature type="region of interest" description="Disordered" evidence="1">
    <location>
        <begin position="1250"/>
        <end position="1276"/>
    </location>
</feature>
<evidence type="ECO:0008006" key="5">
    <source>
        <dbReference type="Google" id="ProtNLM"/>
    </source>
</evidence>
<name>A0AAE0BPY7_9CHLO</name>
<reference evidence="3 4" key="1">
    <citation type="journal article" date="2015" name="Genome Biol. Evol.">
        <title>Comparative Genomics of a Bacterivorous Green Alga Reveals Evolutionary Causalities and Consequences of Phago-Mixotrophic Mode of Nutrition.</title>
        <authorList>
            <person name="Burns J.A."/>
            <person name="Paasch A."/>
            <person name="Narechania A."/>
            <person name="Kim E."/>
        </authorList>
    </citation>
    <scope>NUCLEOTIDE SEQUENCE [LARGE SCALE GENOMIC DNA]</scope>
    <source>
        <strain evidence="3 4">PLY_AMNH</strain>
    </source>
</reference>
<dbReference type="Gene3D" id="2.160.20.20">
    <property type="match status" value="1"/>
</dbReference>
<feature type="region of interest" description="Disordered" evidence="1">
    <location>
        <begin position="49"/>
        <end position="77"/>
    </location>
</feature>
<keyword evidence="2" id="KW-1133">Transmembrane helix</keyword>
<proteinExistence type="predicted"/>
<comment type="caution">
    <text evidence="3">The sequence shown here is derived from an EMBL/GenBank/DDBJ whole genome shotgun (WGS) entry which is preliminary data.</text>
</comment>
<keyword evidence="4" id="KW-1185">Reference proteome</keyword>
<protein>
    <recommendedName>
        <fullName evidence="5">Right handed beta helix domain-containing protein</fullName>
    </recommendedName>
</protein>
<evidence type="ECO:0000313" key="3">
    <source>
        <dbReference type="EMBL" id="KAK3239750.1"/>
    </source>
</evidence>
<feature type="compositionally biased region" description="Acidic residues" evidence="1">
    <location>
        <begin position="166"/>
        <end position="180"/>
    </location>
</feature>
<dbReference type="PANTHER" id="PTHR11319">
    <property type="entry name" value="G PROTEIN-COUPLED RECEPTOR-RELATED"/>
    <property type="match status" value="1"/>
</dbReference>
<dbReference type="InterPro" id="IPR011050">
    <property type="entry name" value="Pectin_lyase_fold/virulence"/>
</dbReference>
<feature type="transmembrane region" description="Helical" evidence="2">
    <location>
        <begin position="961"/>
        <end position="980"/>
    </location>
</feature>
<dbReference type="InterPro" id="IPR006626">
    <property type="entry name" value="PbH1"/>
</dbReference>
<organism evidence="3 4">
    <name type="scientific">Cymbomonas tetramitiformis</name>
    <dbReference type="NCBI Taxonomy" id="36881"/>
    <lineage>
        <taxon>Eukaryota</taxon>
        <taxon>Viridiplantae</taxon>
        <taxon>Chlorophyta</taxon>
        <taxon>Pyramimonadophyceae</taxon>
        <taxon>Pyramimonadales</taxon>
        <taxon>Pyramimonadaceae</taxon>
        <taxon>Cymbomonas</taxon>
    </lineage>
</organism>
<gene>
    <name evidence="3" type="ORF">CYMTET_50349</name>
</gene>
<keyword evidence="2" id="KW-0472">Membrane</keyword>
<evidence type="ECO:0000256" key="1">
    <source>
        <dbReference type="SAM" id="MobiDB-lite"/>
    </source>
</evidence>
<evidence type="ECO:0000256" key="2">
    <source>
        <dbReference type="SAM" id="Phobius"/>
    </source>
</evidence>
<feature type="region of interest" description="Disordered" evidence="1">
    <location>
        <begin position="154"/>
        <end position="183"/>
    </location>
</feature>
<feature type="transmembrane region" description="Helical" evidence="2">
    <location>
        <begin position="1183"/>
        <end position="1209"/>
    </location>
</feature>
<dbReference type="EMBL" id="LGRX02033835">
    <property type="protein sequence ID" value="KAK3239750.1"/>
    <property type="molecule type" value="Genomic_DNA"/>
</dbReference>
<keyword evidence="2" id="KW-0812">Transmembrane</keyword>
<dbReference type="InterPro" id="IPR012332">
    <property type="entry name" value="Autotransporter_pectin_lyase_C"/>
</dbReference>
<feature type="transmembrane region" description="Helical" evidence="2">
    <location>
        <begin position="1075"/>
        <end position="1098"/>
    </location>
</feature>
<dbReference type="PANTHER" id="PTHR11319:SF35">
    <property type="entry name" value="OUTER MEMBRANE PROTEIN PMPC-RELATED"/>
    <property type="match status" value="1"/>
</dbReference>
<dbReference type="SUPFAM" id="SSF51126">
    <property type="entry name" value="Pectin lyase-like"/>
    <property type="match status" value="1"/>
</dbReference>
<dbReference type="AlphaFoldDB" id="A0AAE0BPY7"/>
<feature type="compositionally biased region" description="Acidic residues" evidence="1">
    <location>
        <begin position="1255"/>
        <end position="1276"/>
    </location>
</feature>
<feature type="compositionally biased region" description="Polar residues" evidence="1">
    <location>
        <begin position="66"/>
        <end position="77"/>
    </location>
</feature>
<evidence type="ECO:0000313" key="4">
    <source>
        <dbReference type="Proteomes" id="UP001190700"/>
    </source>
</evidence>
<dbReference type="Proteomes" id="UP001190700">
    <property type="component" value="Unassembled WGS sequence"/>
</dbReference>
<sequence length="1276" mass="132449">MAARLAVFREAPTTELPGRAVCSPRVTEPRRSSGVLQMTLRGMLGEREQLRPETSTRAQRWRLQGAGSTPRSAVHSTGNQSAACGAFIPAITAKASGGAYVAAQSREGHGLLAHADPAGWAAQGALGEGSGTAASVPAVGAWRAPRPLATVGARGLLQGRPGPEPGDGEDGGPGDGEDGGPGDGYDVVVNITAYAGGQSAWSQLAEAIMDDAVHTINLLSSAQYNSDEEALPKIMRPLAILGACQDGSEGECTLDGAAAAEGGLVVETSGEVRLRHLALRNMSGQGLLVDGGGSAHLHSCRVMHCRARNGAGIAVGIGSTVTLDGASEVSWNVAEKSGGGIYVEGGSGSGSVILTGSAVRQNSAGGMGALRGRGPCFRGGGSVVAGNTARGGGGIFGENGAHIEVAGSFVMGNAAAEGGGGVSGSNVTIRGASRVASNSAEQGGGVLGASAGGHIVVNNSTLTGNSASKAGGGAYGAWIHVANQSKVVNNTALGGSGGGVYLLSVADSEEAGLTVSTGTDLSSNHASRHGGAVHTEPNATVKLHDAIVSGNRADAAGGALYLSAGAHLEANRMEFLRNVAVGSGGGVYLEGRAGTAWIHASLFEGNEAGISAGAVYLGEASSQADISLERLQLLGNRAQPAAGQHLLWHYLPHDHLPPSCAGCRASPEGTAVLASTPVVGVVMQNASSADAGEPGATANSLYHPRSGQIINPPLMYQLLDWYGNRSNIAGDSAEAQCPLTVAAVGGDGATLAGGTLVQYDIGTGVAEFAQVRMRGNPGDTFTVSFELSSDWLSDTAAELRVAPCKVGDELNNYTLECVRCRAGYLSFSSEYEEGTGCVSCGEVEGLECLGGSQFEVQQGFWLSPRAALAGTDTCEGPDGEPTHGDDLCIFKYVYKCDTVTACTSAEAGRSGELASDALTMQLCGDGHDPGVVQCGSCEEGFEITPTDECVRCPKAGASTAFWIQAVAICALTIFVLWMWYPISLRFGKVFTALQGDAKTLVEGMDDCMSLASQITSTLVQYVQTVAPTLTLFEDQITGSLRAFSNHLSVIELPVGELLRVQCLTFNLSVSSSVKIYYLGLYFKLLLPPVILTVGAVLLRSYNRRIRSLAKRVGKARRGLHQARVQKDNLETLCIFLLQFLYPSVTMACCELFLCDEVLSSENLGESQSWLRQDRTIQCYAGSWWIAMGLCLVTAGYYVFGMPIGLFLMLRHLHRHKLYEVIEDGELKEINTAIAHVLPRAILGAAFTEKYRKGEEEEEEKPDDGEIDDGGDVAFDD</sequence>